<feature type="domain" description="HTH cro/C1-type" evidence="3">
    <location>
        <begin position="7"/>
        <end position="61"/>
    </location>
</feature>
<dbReference type="InterPro" id="IPR001387">
    <property type="entry name" value="Cro/C1-type_HTH"/>
</dbReference>
<evidence type="ECO:0000313" key="4">
    <source>
        <dbReference type="EMBL" id="MCT7942620.1"/>
    </source>
</evidence>
<keyword evidence="5" id="KW-1185">Reference proteome</keyword>
<dbReference type="EMBL" id="JAMTCD010000016">
    <property type="protein sequence ID" value="MCT7942620.1"/>
    <property type="molecule type" value="Genomic_DNA"/>
</dbReference>
<feature type="transmembrane region" description="Helical" evidence="2">
    <location>
        <begin position="278"/>
        <end position="296"/>
    </location>
</feature>
<keyword evidence="2" id="KW-0472">Membrane</keyword>
<gene>
    <name evidence="4" type="ORF">NE535_12560</name>
</gene>
<dbReference type="Pfam" id="PF01381">
    <property type="entry name" value="HTH_3"/>
    <property type="match status" value="1"/>
</dbReference>
<feature type="transmembrane region" description="Helical" evidence="2">
    <location>
        <begin position="223"/>
        <end position="245"/>
    </location>
</feature>
<dbReference type="SMART" id="SM00530">
    <property type="entry name" value="HTH_XRE"/>
    <property type="match status" value="1"/>
</dbReference>
<feature type="transmembrane region" description="Helical" evidence="2">
    <location>
        <begin position="197"/>
        <end position="217"/>
    </location>
</feature>
<dbReference type="RefSeq" id="WP_261298981.1">
    <property type="nucleotide sequence ID" value="NZ_JAMTCD010000016.1"/>
</dbReference>
<keyword evidence="1" id="KW-0238">DNA-binding</keyword>
<keyword evidence="2" id="KW-0812">Transmembrane</keyword>
<dbReference type="AlphaFoldDB" id="A0A9X3AVG4"/>
<evidence type="ECO:0000259" key="3">
    <source>
        <dbReference type="PROSITE" id="PS50943"/>
    </source>
</evidence>
<feature type="transmembrane region" description="Helical" evidence="2">
    <location>
        <begin position="302"/>
        <end position="321"/>
    </location>
</feature>
<feature type="transmembrane region" description="Helical" evidence="2">
    <location>
        <begin position="135"/>
        <end position="155"/>
    </location>
</feature>
<organism evidence="4 5">
    <name type="scientific">Shewanella holmiensis</name>
    <dbReference type="NCBI Taxonomy" id="2952222"/>
    <lineage>
        <taxon>Bacteria</taxon>
        <taxon>Pseudomonadati</taxon>
        <taxon>Pseudomonadota</taxon>
        <taxon>Gammaproteobacteria</taxon>
        <taxon>Alteromonadales</taxon>
        <taxon>Shewanellaceae</taxon>
        <taxon>Shewanella</taxon>
    </lineage>
</organism>
<dbReference type="Gene3D" id="1.10.260.40">
    <property type="entry name" value="lambda repressor-like DNA-binding domains"/>
    <property type="match status" value="1"/>
</dbReference>
<dbReference type="PANTHER" id="PTHR46558">
    <property type="entry name" value="TRACRIPTIONAL REGULATORY PROTEIN-RELATED-RELATED"/>
    <property type="match status" value="1"/>
</dbReference>
<comment type="caution">
    <text evidence="4">The sequence shown here is derived from an EMBL/GenBank/DDBJ whole genome shotgun (WGS) entry which is preliminary data.</text>
</comment>
<protein>
    <submittedName>
        <fullName evidence="4">Helix-turn-helix domain-containing protein</fullName>
    </submittedName>
</protein>
<evidence type="ECO:0000256" key="1">
    <source>
        <dbReference type="ARBA" id="ARBA00023125"/>
    </source>
</evidence>
<evidence type="ECO:0000256" key="2">
    <source>
        <dbReference type="SAM" id="Phobius"/>
    </source>
</evidence>
<proteinExistence type="predicted"/>
<dbReference type="PROSITE" id="PS50943">
    <property type="entry name" value="HTH_CROC1"/>
    <property type="match status" value="1"/>
</dbReference>
<reference evidence="4" key="1">
    <citation type="journal article" date="2023" name="Int. J. Syst. Evol. Microbiol.">
        <title>&lt;i&gt;Shewanella septentrionalis&lt;/i&gt; sp. nov. and &lt;i&gt;Shewanella holmiensis&lt;/i&gt; sp. nov., isolated from Baltic Sea water and sediments.</title>
        <authorList>
            <person name="Martin-Rodriguez A.J."/>
            <person name="Thorell K."/>
            <person name="Joffre E."/>
            <person name="Jensie-Markopoulos S."/>
            <person name="Moore E.R.B."/>
            <person name="Sjoling A."/>
        </authorList>
    </citation>
    <scope>NUCLEOTIDE SEQUENCE</scope>
    <source>
        <strain evidence="4">SP1S2-7</strain>
    </source>
</reference>
<dbReference type="PANTHER" id="PTHR46558:SF13">
    <property type="entry name" value="HTH-TYPE TRANSCRIPTIONAL REGULATOR IMMR"/>
    <property type="match status" value="1"/>
</dbReference>
<dbReference type="SUPFAM" id="SSF47413">
    <property type="entry name" value="lambda repressor-like DNA-binding domains"/>
    <property type="match status" value="1"/>
</dbReference>
<keyword evidence="2" id="KW-1133">Transmembrane helix</keyword>
<accession>A0A9X3AVG4</accession>
<dbReference type="CDD" id="cd00093">
    <property type="entry name" value="HTH_XRE"/>
    <property type="match status" value="1"/>
</dbReference>
<dbReference type="GO" id="GO:0003677">
    <property type="term" value="F:DNA binding"/>
    <property type="evidence" value="ECO:0007669"/>
    <property type="project" value="UniProtKB-KW"/>
</dbReference>
<name>A0A9X3AVG4_9GAMM</name>
<dbReference type="InterPro" id="IPR010982">
    <property type="entry name" value="Lambda_DNA-bd_dom_sf"/>
</dbReference>
<feature type="transmembrane region" description="Helical" evidence="2">
    <location>
        <begin position="105"/>
        <end position="123"/>
    </location>
</feature>
<evidence type="ECO:0000313" key="5">
    <source>
        <dbReference type="Proteomes" id="UP001155546"/>
    </source>
</evidence>
<dbReference type="Proteomes" id="UP001155546">
    <property type="component" value="Unassembled WGS sequence"/>
</dbReference>
<sequence length="326" mass="36986">MILADKIIRLRKKLGWSQEELAEKMNVSRQSVSKWEGANSIPDLNKIILLSQIFDVSTDFLLKDENEQFEAVNEAKELGINHISLEQATEYVEHKIAMTNAVTKGVVLCVCSAMPLFFFMAMAQTNRFNMTGDLAVALGIVSVLILVAIGVSFFIKTNQYQDEISAIEDEPFELAYGVHSAFYEKRKQFRPTYNRRLSIAIFCFIVSFFPLMCVSIFSFEQDIVLLMVDVLLFMIAVGLCIILPVSARYDAYSNVLNETVKETETTKRAKRAEKLAEFYWPLLTAIYLGWSFWTMAWGVTWIVWPVGAVLFGALVGLMELLNKDTA</sequence>